<dbReference type="AlphaFoldDB" id="A0A2T7NTH2"/>
<feature type="region of interest" description="Disordered" evidence="1">
    <location>
        <begin position="25"/>
        <end position="54"/>
    </location>
</feature>
<feature type="compositionally biased region" description="Low complexity" evidence="1">
    <location>
        <begin position="137"/>
        <end position="147"/>
    </location>
</feature>
<organism evidence="2 3">
    <name type="scientific">Pomacea canaliculata</name>
    <name type="common">Golden apple snail</name>
    <dbReference type="NCBI Taxonomy" id="400727"/>
    <lineage>
        <taxon>Eukaryota</taxon>
        <taxon>Metazoa</taxon>
        <taxon>Spiralia</taxon>
        <taxon>Lophotrochozoa</taxon>
        <taxon>Mollusca</taxon>
        <taxon>Gastropoda</taxon>
        <taxon>Caenogastropoda</taxon>
        <taxon>Architaenioglossa</taxon>
        <taxon>Ampullarioidea</taxon>
        <taxon>Ampullariidae</taxon>
        <taxon>Pomacea</taxon>
    </lineage>
</organism>
<gene>
    <name evidence="2" type="ORF">C0Q70_14960</name>
</gene>
<reference evidence="2 3" key="1">
    <citation type="submission" date="2018-04" db="EMBL/GenBank/DDBJ databases">
        <title>The genome of golden apple snail Pomacea canaliculata provides insight into stress tolerance and invasive adaptation.</title>
        <authorList>
            <person name="Liu C."/>
            <person name="Liu B."/>
            <person name="Ren Y."/>
            <person name="Zhang Y."/>
            <person name="Wang H."/>
            <person name="Li S."/>
            <person name="Jiang F."/>
            <person name="Yin L."/>
            <person name="Zhang G."/>
            <person name="Qian W."/>
            <person name="Fan W."/>
        </authorList>
    </citation>
    <scope>NUCLEOTIDE SEQUENCE [LARGE SCALE GENOMIC DNA]</scope>
    <source>
        <strain evidence="2">SZHN2017</strain>
        <tissue evidence="2">Muscle</tissue>
    </source>
</reference>
<protein>
    <submittedName>
        <fullName evidence="2">Uncharacterized protein</fullName>
    </submittedName>
</protein>
<evidence type="ECO:0000313" key="3">
    <source>
        <dbReference type="Proteomes" id="UP000245119"/>
    </source>
</evidence>
<name>A0A2T7NTH2_POMCA</name>
<proteinExistence type="predicted"/>
<keyword evidence="3" id="KW-1185">Reference proteome</keyword>
<sequence>MSVFRKGDRNATISTTRFDADDSDILSSSESATRGTSNCHLDTQKPSRSSAECDSRRVASLAHHHSRLKEKVEKKQAWSSKTATTLLILQEGLQGPVSRTSHMTHADTTRSSRLQLLISTKKLIPNFGRALSRVRSGDSSDNSYTSSLAEETSGEGDGGGDGGGGGEDRVSKH</sequence>
<dbReference type="EMBL" id="PZQS01000009">
    <property type="protein sequence ID" value="PVD24477.1"/>
    <property type="molecule type" value="Genomic_DNA"/>
</dbReference>
<accession>A0A2T7NTH2</accession>
<feature type="compositionally biased region" description="Gly residues" evidence="1">
    <location>
        <begin position="155"/>
        <end position="165"/>
    </location>
</feature>
<dbReference type="Proteomes" id="UP000245119">
    <property type="component" value="Linkage Group LG9"/>
</dbReference>
<evidence type="ECO:0000313" key="2">
    <source>
        <dbReference type="EMBL" id="PVD24477.1"/>
    </source>
</evidence>
<comment type="caution">
    <text evidence="2">The sequence shown here is derived from an EMBL/GenBank/DDBJ whole genome shotgun (WGS) entry which is preliminary data.</text>
</comment>
<feature type="region of interest" description="Disordered" evidence="1">
    <location>
        <begin position="132"/>
        <end position="173"/>
    </location>
</feature>
<feature type="compositionally biased region" description="Polar residues" evidence="1">
    <location>
        <begin position="25"/>
        <end position="50"/>
    </location>
</feature>
<evidence type="ECO:0000256" key="1">
    <source>
        <dbReference type="SAM" id="MobiDB-lite"/>
    </source>
</evidence>